<dbReference type="GO" id="GO:0006396">
    <property type="term" value="P:RNA processing"/>
    <property type="evidence" value="ECO:0007669"/>
    <property type="project" value="InterPro"/>
</dbReference>
<evidence type="ECO:0000256" key="3">
    <source>
        <dbReference type="ARBA" id="ARBA00022723"/>
    </source>
</evidence>
<organism evidence="17 18">
    <name type="scientific">Geranomyces variabilis</name>
    <dbReference type="NCBI Taxonomy" id="109894"/>
    <lineage>
        <taxon>Eukaryota</taxon>
        <taxon>Fungi</taxon>
        <taxon>Fungi incertae sedis</taxon>
        <taxon>Chytridiomycota</taxon>
        <taxon>Chytridiomycota incertae sedis</taxon>
        <taxon>Chytridiomycetes</taxon>
        <taxon>Spizellomycetales</taxon>
        <taxon>Powellomycetaceae</taxon>
        <taxon>Geranomyces</taxon>
    </lineage>
</organism>
<dbReference type="GO" id="GO:0003723">
    <property type="term" value="F:RNA binding"/>
    <property type="evidence" value="ECO:0007669"/>
    <property type="project" value="UniProtKB-UniRule"/>
</dbReference>
<evidence type="ECO:0000256" key="5">
    <source>
        <dbReference type="ARBA" id="ARBA00022741"/>
    </source>
</evidence>
<proteinExistence type="inferred from homology"/>
<evidence type="ECO:0000256" key="2">
    <source>
        <dbReference type="ARBA" id="ARBA00001946"/>
    </source>
</evidence>
<feature type="domain" description="Helicase C-terminal" evidence="15">
    <location>
        <begin position="421"/>
        <end position="595"/>
    </location>
</feature>
<evidence type="ECO:0000313" key="17">
    <source>
        <dbReference type="EMBL" id="KAJ3177431.1"/>
    </source>
</evidence>
<dbReference type="GO" id="GO:0004525">
    <property type="term" value="F:ribonuclease III activity"/>
    <property type="evidence" value="ECO:0007669"/>
    <property type="project" value="InterPro"/>
</dbReference>
<feature type="compositionally biased region" description="Acidic residues" evidence="12">
    <location>
        <begin position="923"/>
        <end position="934"/>
    </location>
</feature>
<dbReference type="SMART" id="SM00490">
    <property type="entry name" value="HELICc"/>
    <property type="match status" value="1"/>
</dbReference>
<feature type="region of interest" description="Disordered" evidence="12">
    <location>
        <begin position="911"/>
        <end position="944"/>
    </location>
</feature>
<evidence type="ECO:0000256" key="11">
    <source>
        <dbReference type="PROSITE-ProRule" id="PRU00657"/>
    </source>
</evidence>
<dbReference type="InterPro" id="IPR036389">
    <property type="entry name" value="RNase_III_sf"/>
</dbReference>
<dbReference type="GO" id="GO:0046872">
    <property type="term" value="F:metal ion binding"/>
    <property type="evidence" value="ECO:0007669"/>
    <property type="project" value="UniProtKB-KW"/>
</dbReference>
<comment type="cofactor">
    <cofactor evidence="1">
        <name>Mn(2+)</name>
        <dbReference type="ChEBI" id="CHEBI:29035"/>
    </cofactor>
</comment>
<sequence>MAASNATQNTESETRMLLQRPRPYQVELFQHAMVRNIIAYLDTGSGKTLVSVMLIQEYATPLKAIPKATLLRYVSKKDGEDLPLASSAGTDAGIEPPLSPDIDLVEYSPGVFLPRQPKKVVFLVPTVPLVAQQAAKIRDSTELVVGEYSRDEIASVTHWDAIGWYHEVSLRQVLVLTPQIFHNILSHGFVNLERDISLLIVDECHHAIKLHPYNVLMKDFFHTIADPGRRPKVFGMTASPIHQRVTTRDESFGRLKELQQNMGCVVVTVADRSSLQSFIPKAAETIVEYEASTPGAVGGPAATANATATTPSMRYYTYWLERVRAHWTQLQDENNAEATEKLRRTLEQLNLLEKELGSWLAGKAAEDTMRGPMRAQQPKTLNALRAKAEGQPPGSVEPLPKSSAETAPALAEVTSRDVTPKVLTLLRLLEERAHAKDETNEAPEFRAMIFVERRLSAKVLSEFLNLVATERFPIIKASFVTGHGGSGPKSVGATRSAMNSTYQKRAFDRFRTGQVNTLVVTRVGEEGVDIPACRLIVVFDIFRSHTGYVQSRGRARDKSGSEYLIMVQRNNIEALRTIARAKVSEVMTRSVAEELGTRNPGEEVLKSEYDNDTTDLLLGSSDQPLVSKAGATITAAGAVQLLRRYCRGIDVAEGYALEFDHRTGTAADWQRCLSFHADPDTISSSSLPLEPYGYAFSFAFPSRTALFGEILHGPIRGTRKLAQQSVALAACRRLYEVGALNEHLLPNINFKRKGGAFSLPSLLARWRIGQRGQDQLSDPVKSLTESGAKEEVLAEYQLDVPQVFRKDDAWLPVDPTQAKTLEASEFYVTVLSFGEEIELYTRGRPDDVFQKTISTLLQSSAAIPRATFKRTLALVTRRPIPAADIPRFFLWLNGTIQCAVEVVNWCPESPAGVAQRGTAPVPELEDEEDDDDDVATPGPAPPPVPVVFDAEQIKLLWEFQQKFWDLTMKRTSVKPQASADTASAKRKREDDGVEGPGAPATRNTTRAVNEGNVVVQTPSVNSSASSALPASIVKPFPAAPTQKESVGEELDQTNLDEIMYMVLPMYGISDASSYTSRPDYEQLSTPLSVSRWLPDWNMVRKVVDGSHCVLYDWIINFANVLANGADVGSLPDPAVTEPAFEKLYGLLQAQPLPGEFSSEAPDMTTTYDPQTLERINEVLHQGVAYTPHNGMKYVMDRLLPGMHPSAAFTKTRYRTAVTYAQYVERNGYTVNHPESAMVQAHHSSAVKNLCKPARAQIKLSSKTPRQERDTAVHLVPEAVHVLPFPRETYRLASVFPSVLHKLDIYCAIDQFKQRIGLPHVTIETLFAAFSAPSAQEETNYERLETLGDSYLKFAVTVDLFKSYPNSEEGDLSARRSGIVSNKNLYARALELGLGALLNVTPFNPRSWAPPGGKPFVTHTRHRRDGKPIVQPDDENDSPYASRRGPGWRLISQKMLADFVEALIGAYYTDGGNDVAASLLHKSGLASSAILSKVTRGDHDIKDSRAPPPSHVATSLSASAATALPPSPIEHRLQYRFQNRAIILEALTHPSLSTAEHTASYQRLEFLGDAVLDWVLTRFFFNSYPHLAPSALSDLRQAAVNNESFARLAHKLNLHASLRHSSTTLQTEIDTYVAYLDTLDAAAAPINTAVEGPKVLGDLFEAVAGAVFVDSGFDLEVMWRVFKPLMIGFLDIHVNPEVVKKSPIRQFHEFFQKLGFAVNDVRYTYETVDEKSRCELHVLDVLVGHAEASSKQLAKRWATFAGLEWIEKSGSEINRLLERSREMREI</sequence>
<evidence type="ECO:0000256" key="7">
    <source>
        <dbReference type="ARBA" id="ARBA00022806"/>
    </source>
</evidence>
<dbReference type="SMART" id="SM00535">
    <property type="entry name" value="RIBOc"/>
    <property type="match status" value="2"/>
</dbReference>
<dbReference type="CDD" id="cd00593">
    <property type="entry name" value="RIBOc"/>
    <property type="match status" value="2"/>
</dbReference>
<dbReference type="Proteomes" id="UP001212152">
    <property type="component" value="Unassembled WGS sequence"/>
</dbReference>
<evidence type="ECO:0000256" key="6">
    <source>
        <dbReference type="ARBA" id="ARBA00022801"/>
    </source>
</evidence>
<evidence type="ECO:0000256" key="10">
    <source>
        <dbReference type="ARBA" id="ARBA00022884"/>
    </source>
</evidence>
<dbReference type="PANTHER" id="PTHR14950">
    <property type="entry name" value="DICER-RELATED"/>
    <property type="match status" value="1"/>
</dbReference>
<dbReference type="InterPro" id="IPR014001">
    <property type="entry name" value="Helicase_ATP-bd"/>
</dbReference>
<dbReference type="PROSITE" id="PS00517">
    <property type="entry name" value="RNASE_3_1"/>
    <property type="match status" value="1"/>
</dbReference>
<dbReference type="SMART" id="SM00487">
    <property type="entry name" value="DEXDc"/>
    <property type="match status" value="1"/>
</dbReference>
<dbReference type="InterPro" id="IPR000999">
    <property type="entry name" value="RNase_III_dom"/>
</dbReference>
<dbReference type="PROSITE" id="PS51192">
    <property type="entry name" value="HELICASE_ATP_BIND_1"/>
    <property type="match status" value="1"/>
</dbReference>
<dbReference type="PANTHER" id="PTHR14950:SF37">
    <property type="entry name" value="ENDORIBONUCLEASE DICER"/>
    <property type="match status" value="1"/>
</dbReference>
<evidence type="ECO:0000256" key="8">
    <source>
        <dbReference type="ARBA" id="ARBA00022840"/>
    </source>
</evidence>
<comment type="similarity">
    <text evidence="11">Belongs to the helicase family. Dicer subfamily.</text>
</comment>
<evidence type="ECO:0000256" key="12">
    <source>
        <dbReference type="SAM" id="MobiDB-lite"/>
    </source>
</evidence>
<evidence type="ECO:0008006" key="19">
    <source>
        <dbReference type="Google" id="ProtNLM"/>
    </source>
</evidence>
<dbReference type="InterPro" id="IPR027417">
    <property type="entry name" value="P-loop_NTPase"/>
</dbReference>
<keyword evidence="4" id="KW-0677">Repeat</keyword>
<feature type="domain" description="RNase III" evidence="13">
    <location>
        <begin position="1525"/>
        <end position="1671"/>
    </location>
</feature>
<evidence type="ECO:0000256" key="1">
    <source>
        <dbReference type="ARBA" id="ARBA00001936"/>
    </source>
</evidence>
<dbReference type="PROSITE" id="PS50142">
    <property type="entry name" value="RNASE_3_2"/>
    <property type="match status" value="2"/>
</dbReference>
<dbReference type="GO" id="GO:0005524">
    <property type="term" value="F:ATP binding"/>
    <property type="evidence" value="ECO:0007669"/>
    <property type="project" value="UniProtKB-KW"/>
</dbReference>
<dbReference type="Gene3D" id="3.40.50.300">
    <property type="entry name" value="P-loop containing nucleotide triphosphate hydrolases"/>
    <property type="match status" value="3"/>
</dbReference>
<dbReference type="PROSITE" id="PS51327">
    <property type="entry name" value="DICER_DSRBF"/>
    <property type="match status" value="1"/>
</dbReference>
<name>A0AAD5XPX5_9FUNG</name>
<dbReference type="SUPFAM" id="SSF52540">
    <property type="entry name" value="P-loop containing nucleoside triphosphate hydrolases"/>
    <property type="match status" value="1"/>
</dbReference>
<comment type="cofactor">
    <cofactor evidence="2">
        <name>Mg(2+)</name>
        <dbReference type="ChEBI" id="CHEBI:18420"/>
    </cofactor>
</comment>
<dbReference type="Gene3D" id="3.30.160.380">
    <property type="entry name" value="Dicer dimerisation domain"/>
    <property type="match status" value="1"/>
</dbReference>
<dbReference type="InterPro" id="IPR011545">
    <property type="entry name" value="DEAD/DEAH_box_helicase_dom"/>
</dbReference>
<dbReference type="CDD" id="cd18034">
    <property type="entry name" value="DEXHc_dicer"/>
    <property type="match status" value="1"/>
</dbReference>
<dbReference type="EMBL" id="JADGJQ010000033">
    <property type="protein sequence ID" value="KAJ3177431.1"/>
    <property type="molecule type" value="Genomic_DNA"/>
</dbReference>
<keyword evidence="6" id="KW-0378">Hydrolase</keyword>
<keyword evidence="10 11" id="KW-0694">RNA-binding</keyword>
<gene>
    <name evidence="17" type="ORF">HDU87_004450</name>
</gene>
<reference evidence="17" key="1">
    <citation type="submission" date="2020-05" db="EMBL/GenBank/DDBJ databases">
        <title>Phylogenomic resolution of chytrid fungi.</title>
        <authorList>
            <person name="Stajich J.E."/>
            <person name="Amses K."/>
            <person name="Simmons R."/>
            <person name="Seto K."/>
            <person name="Myers J."/>
            <person name="Bonds A."/>
            <person name="Quandt C.A."/>
            <person name="Barry K."/>
            <person name="Liu P."/>
            <person name="Grigoriev I."/>
            <person name="Longcore J.E."/>
            <person name="James T.Y."/>
        </authorList>
    </citation>
    <scope>NUCLEOTIDE SEQUENCE</scope>
    <source>
        <strain evidence="17">JEL0379</strain>
    </source>
</reference>
<feature type="region of interest" description="Disordered" evidence="12">
    <location>
        <begin position="1408"/>
        <end position="1443"/>
    </location>
</feature>
<dbReference type="Pfam" id="PF00271">
    <property type="entry name" value="Helicase_C"/>
    <property type="match status" value="1"/>
</dbReference>
<keyword evidence="5" id="KW-0547">Nucleotide-binding</keyword>
<accession>A0AAD5XPX5</accession>
<evidence type="ECO:0000259" key="14">
    <source>
        <dbReference type="PROSITE" id="PS51192"/>
    </source>
</evidence>
<evidence type="ECO:0000259" key="13">
    <source>
        <dbReference type="PROSITE" id="PS50142"/>
    </source>
</evidence>
<keyword evidence="3" id="KW-0479">Metal-binding</keyword>
<protein>
    <recommendedName>
        <fullName evidence="19">Dicer-like protein 1</fullName>
    </recommendedName>
</protein>
<feature type="domain" description="Helicase ATP-binding" evidence="14">
    <location>
        <begin position="28"/>
        <end position="258"/>
    </location>
</feature>
<keyword evidence="8" id="KW-0067">ATP-binding</keyword>
<keyword evidence="9" id="KW-0460">Magnesium</keyword>
<dbReference type="PROSITE" id="PS51194">
    <property type="entry name" value="HELICASE_CTER"/>
    <property type="match status" value="1"/>
</dbReference>
<dbReference type="FunFam" id="1.10.1520.10:FF:000004">
    <property type="entry name" value="Endoribonuclease dicer-like 1"/>
    <property type="match status" value="1"/>
</dbReference>
<evidence type="ECO:0000259" key="15">
    <source>
        <dbReference type="PROSITE" id="PS51194"/>
    </source>
</evidence>
<evidence type="ECO:0000256" key="9">
    <source>
        <dbReference type="ARBA" id="ARBA00022842"/>
    </source>
</evidence>
<comment type="caution">
    <text evidence="17">The sequence shown here is derived from an EMBL/GenBank/DDBJ whole genome shotgun (WGS) entry which is preliminary data.</text>
</comment>
<dbReference type="Pfam" id="PF03368">
    <property type="entry name" value="Dicer_dimer"/>
    <property type="match status" value="1"/>
</dbReference>
<dbReference type="SUPFAM" id="SSF54768">
    <property type="entry name" value="dsRNA-binding domain-like"/>
    <property type="match status" value="1"/>
</dbReference>
<dbReference type="GO" id="GO:0004386">
    <property type="term" value="F:helicase activity"/>
    <property type="evidence" value="ECO:0007669"/>
    <property type="project" value="UniProtKB-KW"/>
</dbReference>
<evidence type="ECO:0000259" key="16">
    <source>
        <dbReference type="PROSITE" id="PS51327"/>
    </source>
</evidence>
<dbReference type="InterPro" id="IPR001650">
    <property type="entry name" value="Helicase_C-like"/>
</dbReference>
<evidence type="ECO:0000313" key="18">
    <source>
        <dbReference type="Proteomes" id="UP001212152"/>
    </source>
</evidence>
<dbReference type="InterPro" id="IPR005034">
    <property type="entry name" value="Dicer_dimerisation"/>
</dbReference>
<dbReference type="Pfam" id="PF00636">
    <property type="entry name" value="Ribonuclease_3"/>
    <property type="match status" value="2"/>
</dbReference>
<dbReference type="Gene3D" id="2.170.260.10">
    <property type="entry name" value="paz domain"/>
    <property type="match status" value="1"/>
</dbReference>
<keyword evidence="7" id="KW-0347">Helicase</keyword>
<feature type="region of interest" description="Disordered" evidence="12">
    <location>
        <begin position="386"/>
        <end position="413"/>
    </location>
</feature>
<dbReference type="Gene3D" id="1.10.1520.10">
    <property type="entry name" value="Ribonuclease III domain"/>
    <property type="match status" value="2"/>
</dbReference>
<dbReference type="GO" id="GO:0031047">
    <property type="term" value="P:regulatory ncRNA-mediated gene silencing"/>
    <property type="evidence" value="ECO:0007669"/>
    <property type="project" value="UniProtKB-ARBA"/>
</dbReference>
<feature type="domain" description="RNase III" evidence="13">
    <location>
        <begin position="1308"/>
        <end position="1471"/>
    </location>
</feature>
<dbReference type="SUPFAM" id="SSF69065">
    <property type="entry name" value="RNase III domain-like"/>
    <property type="match status" value="2"/>
</dbReference>
<feature type="compositionally biased region" description="Polar residues" evidence="12">
    <location>
        <begin position="971"/>
        <end position="981"/>
    </location>
</feature>
<dbReference type="Pfam" id="PF00270">
    <property type="entry name" value="DEAD"/>
    <property type="match status" value="1"/>
</dbReference>
<feature type="region of interest" description="Disordered" evidence="12">
    <location>
        <begin position="971"/>
        <end position="1008"/>
    </location>
</feature>
<evidence type="ECO:0000256" key="4">
    <source>
        <dbReference type="ARBA" id="ARBA00022737"/>
    </source>
</evidence>
<dbReference type="InterPro" id="IPR038248">
    <property type="entry name" value="Dicer_dimer_sf"/>
</dbReference>
<keyword evidence="18" id="KW-1185">Reference proteome</keyword>
<feature type="domain" description="Dicer dsRNA-binding fold" evidence="16">
    <location>
        <begin position="638"/>
        <end position="754"/>
    </location>
</feature>